<dbReference type="InterPro" id="IPR035965">
    <property type="entry name" value="PAS-like_dom_sf"/>
</dbReference>
<evidence type="ECO:0000256" key="1">
    <source>
        <dbReference type="ARBA" id="ARBA00023224"/>
    </source>
</evidence>
<dbReference type="PANTHER" id="PTHR32089:SF112">
    <property type="entry name" value="LYSOZYME-LIKE PROTEIN-RELATED"/>
    <property type="match status" value="1"/>
</dbReference>
<dbReference type="AlphaFoldDB" id="A0A1I3YEJ6"/>
<dbReference type="RefSeq" id="WP_091897450.1">
    <property type="nucleotide sequence ID" value="NZ_FOSJ01000021.1"/>
</dbReference>
<dbReference type="PROSITE" id="PS50111">
    <property type="entry name" value="CHEMOTAXIS_TRANSDUC_2"/>
    <property type="match status" value="1"/>
</dbReference>
<accession>A0A1I3YEJ6</accession>
<name>A0A1I3YEJ6_9LACT</name>
<dbReference type="PROSITE" id="PS50113">
    <property type="entry name" value="PAC"/>
    <property type="match status" value="1"/>
</dbReference>
<evidence type="ECO:0000259" key="3">
    <source>
        <dbReference type="PROSITE" id="PS50111"/>
    </source>
</evidence>
<dbReference type="Pfam" id="PF00015">
    <property type="entry name" value="MCPsignal"/>
    <property type="match status" value="1"/>
</dbReference>
<dbReference type="PANTHER" id="PTHR32089">
    <property type="entry name" value="METHYL-ACCEPTING CHEMOTAXIS PROTEIN MCPB"/>
    <property type="match status" value="1"/>
</dbReference>
<dbReference type="InterPro" id="IPR000700">
    <property type="entry name" value="PAS-assoc_C"/>
</dbReference>
<dbReference type="InterPro" id="IPR000014">
    <property type="entry name" value="PAS"/>
</dbReference>
<dbReference type="Gene3D" id="1.10.287.950">
    <property type="entry name" value="Methyl-accepting chemotaxis protein"/>
    <property type="match status" value="1"/>
</dbReference>
<keyword evidence="7" id="KW-1185">Reference proteome</keyword>
<feature type="domain" description="PAS" evidence="4">
    <location>
        <begin position="13"/>
        <end position="57"/>
    </location>
</feature>
<evidence type="ECO:0000313" key="6">
    <source>
        <dbReference type="EMBL" id="SFK29606.1"/>
    </source>
</evidence>
<dbReference type="InterPro" id="IPR004089">
    <property type="entry name" value="MCPsignal_dom"/>
</dbReference>
<sequence length="306" mass="34569">MMENVKVEKDGLHEKLIIDALEQNIAIIRFDINRRVIYVNDNFANVLGYNKEELYGKEHKLFCFPDFSESPAYEELWRNLLRGMSFQDKIIRKNANSEIVWLEATYFPIYDEAHNEVIGVAKVATDITARQNEIEKVTDDLMEMSKKLTESSQLGIKRGKDLLSESQEMSNLSAVITNNLSELQKKNRSIQNIIETIQDIASNTNLLAINASIEAAHAGDYGLGFGVIAQEVKNLSQKVSESAQTIGKDILAVTNNINLVVEGNGQLKERIEMSEKEIEGTIKEFNQIDSESNNLQKQAKKLDTII</sequence>
<dbReference type="GO" id="GO:0016020">
    <property type="term" value="C:membrane"/>
    <property type="evidence" value="ECO:0007669"/>
    <property type="project" value="InterPro"/>
</dbReference>
<evidence type="ECO:0000256" key="2">
    <source>
        <dbReference type="PROSITE-ProRule" id="PRU00284"/>
    </source>
</evidence>
<reference evidence="7" key="1">
    <citation type="submission" date="2016-10" db="EMBL/GenBank/DDBJ databases">
        <authorList>
            <person name="Varghese N."/>
            <person name="Submissions S."/>
        </authorList>
    </citation>
    <scope>NUCLEOTIDE SEQUENCE [LARGE SCALE GENOMIC DNA]</scope>
    <source>
        <strain evidence="7">DSM 16108</strain>
    </source>
</reference>
<dbReference type="SUPFAM" id="SSF58104">
    <property type="entry name" value="Methyl-accepting chemotaxis protein (MCP) signaling domain"/>
    <property type="match status" value="1"/>
</dbReference>
<dbReference type="PROSITE" id="PS50112">
    <property type="entry name" value="PAS"/>
    <property type="match status" value="1"/>
</dbReference>
<gene>
    <name evidence="6" type="ORF">SAMN04488569_10215</name>
</gene>
<feature type="domain" description="Methyl-accepting transducer" evidence="3">
    <location>
        <begin position="120"/>
        <end position="306"/>
    </location>
</feature>
<organism evidence="6 7">
    <name type="scientific">Marinilactibacillus piezotolerans</name>
    <dbReference type="NCBI Taxonomy" id="258723"/>
    <lineage>
        <taxon>Bacteria</taxon>
        <taxon>Bacillati</taxon>
        <taxon>Bacillota</taxon>
        <taxon>Bacilli</taxon>
        <taxon>Lactobacillales</taxon>
        <taxon>Carnobacteriaceae</taxon>
        <taxon>Marinilactibacillus</taxon>
    </lineage>
</organism>
<dbReference type="InterPro" id="IPR013656">
    <property type="entry name" value="PAS_4"/>
</dbReference>
<dbReference type="EMBL" id="FOSJ01000021">
    <property type="protein sequence ID" value="SFK29606.1"/>
    <property type="molecule type" value="Genomic_DNA"/>
</dbReference>
<evidence type="ECO:0000313" key="7">
    <source>
        <dbReference type="Proteomes" id="UP000199589"/>
    </source>
</evidence>
<evidence type="ECO:0000259" key="4">
    <source>
        <dbReference type="PROSITE" id="PS50112"/>
    </source>
</evidence>
<dbReference type="Gene3D" id="3.30.450.20">
    <property type="entry name" value="PAS domain"/>
    <property type="match status" value="1"/>
</dbReference>
<dbReference type="NCBIfam" id="TIGR00229">
    <property type="entry name" value="sensory_box"/>
    <property type="match status" value="1"/>
</dbReference>
<keyword evidence="1 2" id="KW-0807">Transducer</keyword>
<proteinExistence type="predicted"/>
<dbReference type="Proteomes" id="UP000199589">
    <property type="component" value="Unassembled WGS sequence"/>
</dbReference>
<dbReference type="GO" id="GO:0007165">
    <property type="term" value="P:signal transduction"/>
    <property type="evidence" value="ECO:0007669"/>
    <property type="project" value="UniProtKB-KW"/>
</dbReference>
<dbReference type="Pfam" id="PF08448">
    <property type="entry name" value="PAS_4"/>
    <property type="match status" value="1"/>
</dbReference>
<protein>
    <submittedName>
        <fullName evidence="6">PAS domain S-box-containing protein</fullName>
    </submittedName>
</protein>
<dbReference type="OrthoDB" id="9765776at2"/>
<evidence type="ECO:0000259" key="5">
    <source>
        <dbReference type="PROSITE" id="PS50113"/>
    </source>
</evidence>
<dbReference type="SMART" id="SM00283">
    <property type="entry name" value="MA"/>
    <property type="match status" value="1"/>
</dbReference>
<feature type="domain" description="PAC" evidence="5">
    <location>
        <begin position="84"/>
        <end position="139"/>
    </location>
</feature>
<dbReference type="CDD" id="cd00130">
    <property type="entry name" value="PAS"/>
    <property type="match status" value="1"/>
</dbReference>
<dbReference type="SUPFAM" id="SSF55785">
    <property type="entry name" value="PYP-like sensor domain (PAS domain)"/>
    <property type="match status" value="1"/>
</dbReference>
<dbReference type="SMART" id="SM00091">
    <property type="entry name" value="PAS"/>
    <property type="match status" value="1"/>
</dbReference>